<dbReference type="AlphaFoldDB" id="A0A250VQU5"/>
<accession>A0A250VQU5</accession>
<evidence type="ECO:0000313" key="7">
    <source>
        <dbReference type="Proteomes" id="UP000217446"/>
    </source>
</evidence>
<dbReference type="Pfam" id="PF00732">
    <property type="entry name" value="GMC_oxred_N"/>
    <property type="match status" value="1"/>
</dbReference>
<dbReference type="EMBL" id="BDQI01000026">
    <property type="protein sequence ID" value="GAX56515.1"/>
    <property type="molecule type" value="Genomic_DNA"/>
</dbReference>
<dbReference type="InterPro" id="IPR036188">
    <property type="entry name" value="FAD/NAD-bd_sf"/>
</dbReference>
<dbReference type="Proteomes" id="UP000217446">
    <property type="component" value="Unassembled WGS sequence"/>
</dbReference>
<dbReference type="Gene3D" id="3.30.410.40">
    <property type="match status" value="1"/>
</dbReference>
<dbReference type="PROSITE" id="PS00624">
    <property type="entry name" value="GMC_OXRED_2"/>
    <property type="match status" value="1"/>
</dbReference>
<dbReference type="SUPFAM" id="SSF54373">
    <property type="entry name" value="FAD-linked reductases, C-terminal domain"/>
    <property type="match status" value="1"/>
</dbReference>
<name>A0A250VQU5_STROL</name>
<keyword evidence="4" id="KW-0274">FAD</keyword>
<dbReference type="Gene3D" id="3.50.50.60">
    <property type="entry name" value="FAD/NAD(P)-binding domain"/>
    <property type="match status" value="1"/>
</dbReference>
<dbReference type="Pfam" id="PF05199">
    <property type="entry name" value="GMC_oxred_C"/>
    <property type="match status" value="1"/>
</dbReference>
<dbReference type="InterPro" id="IPR012132">
    <property type="entry name" value="GMC_OxRdtase"/>
</dbReference>
<dbReference type="PANTHER" id="PTHR11552:SF147">
    <property type="entry name" value="CHOLINE DEHYDROGENASE, MITOCHONDRIAL"/>
    <property type="match status" value="1"/>
</dbReference>
<dbReference type="SUPFAM" id="SSF51905">
    <property type="entry name" value="FAD/NAD(P)-binding domain"/>
    <property type="match status" value="1"/>
</dbReference>
<evidence type="ECO:0000256" key="3">
    <source>
        <dbReference type="ARBA" id="ARBA00022630"/>
    </source>
</evidence>
<keyword evidence="7" id="KW-1185">Reference proteome</keyword>
<evidence type="ECO:0000256" key="1">
    <source>
        <dbReference type="ARBA" id="ARBA00001974"/>
    </source>
</evidence>
<dbReference type="GO" id="GO:0008812">
    <property type="term" value="F:choline dehydrogenase activity"/>
    <property type="evidence" value="ECO:0007669"/>
    <property type="project" value="UniProtKB-EC"/>
</dbReference>
<evidence type="ECO:0000256" key="4">
    <source>
        <dbReference type="ARBA" id="ARBA00022827"/>
    </source>
</evidence>
<dbReference type="InterPro" id="IPR007867">
    <property type="entry name" value="GMC_OxRtase_C"/>
</dbReference>
<dbReference type="EC" id="1.1.99.1" evidence="6"/>
<evidence type="ECO:0000259" key="5">
    <source>
        <dbReference type="PROSITE" id="PS00624"/>
    </source>
</evidence>
<dbReference type="GO" id="GO:0050660">
    <property type="term" value="F:flavin adenine dinucleotide binding"/>
    <property type="evidence" value="ECO:0007669"/>
    <property type="project" value="InterPro"/>
</dbReference>
<comment type="cofactor">
    <cofactor evidence="1">
        <name>FAD</name>
        <dbReference type="ChEBI" id="CHEBI:57692"/>
    </cofactor>
</comment>
<protein>
    <submittedName>
        <fullName evidence="6">Oxygen-dependent choline dehydrogenase</fullName>
        <ecNumber evidence="6">1.1.99.1</ecNumber>
    </submittedName>
</protein>
<proteinExistence type="inferred from homology"/>
<evidence type="ECO:0000313" key="6">
    <source>
        <dbReference type="EMBL" id="GAX56515.1"/>
    </source>
</evidence>
<reference evidence="7" key="1">
    <citation type="submission" date="2017-05" db="EMBL/GenBank/DDBJ databases">
        <title>Streptomyces olivochromogenes NBRC 3561 whole genome shotgun sequence.</title>
        <authorList>
            <person name="Dohra H."/>
            <person name="Kodani S."/>
        </authorList>
    </citation>
    <scope>NUCLEOTIDE SEQUENCE [LARGE SCALE GENOMIC DNA]</scope>
    <source>
        <strain evidence="7">NBRC 3561</strain>
    </source>
</reference>
<dbReference type="STRING" id="1963.AQJ27_43365"/>
<keyword evidence="6" id="KW-0560">Oxidoreductase</keyword>
<sequence>MPPECSSTTADGIPFFDAGEVVLCAGSFVTPHLLHLSGIGPRTDFERLGLPVLKDAPAVGARFSDHPQVLLEWAPRKDLGEPTDSWLGGCLRLSSCDGAYEGDLEVLQSLTPMAALVGGTVTVPGVPLAFLVSAQTPRRTGRLGLRSADPARPPRIDYGYLRAPEDRRRLREGVRTAVALTDTRAFGEVSRALLGPDPGTLANDRDLDAWIAGHLGTAHHTCGTAPIGPADDPATIVDQYGRVHGIAGLRVADTSILPDAPLRGPAATAVLIGELISHAMRHDLR</sequence>
<dbReference type="InterPro" id="IPR000172">
    <property type="entry name" value="GMC_OxRdtase_N"/>
</dbReference>
<keyword evidence="3" id="KW-0285">Flavoprotein</keyword>
<comment type="caution">
    <text evidence="6">The sequence shown here is derived from an EMBL/GenBank/DDBJ whole genome shotgun (WGS) entry which is preliminary data.</text>
</comment>
<comment type="similarity">
    <text evidence="2">Belongs to the GMC oxidoreductase family.</text>
</comment>
<feature type="domain" description="Glucose-methanol-choline oxidoreductase N-terminal" evidence="5">
    <location>
        <begin position="26"/>
        <end position="40"/>
    </location>
</feature>
<gene>
    <name evidence="6" type="primary">betA_1</name>
    <name evidence="6" type="ORF">SO3561_08083</name>
</gene>
<evidence type="ECO:0000256" key="2">
    <source>
        <dbReference type="ARBA" id="ARBA00010790"/>
    </source>
</evidence>
<dbReference type="PANTHER" id="PTHR11552">
    <property type="entry name" value="GLUCOSE-METHANOL-CHOLINE GMC OXIDOREDUCTASE"/>
    <property type="match status" value="1"/>
</dbReference>
<organism evidence="6 7">
    <name type="scientific">Streptomyces olivochromogenes</name>
    <dbReference type="NCBI Taxonomy" id="1963"/>
    <lineage>
        <taxon>Bacteria</taxon>
        <taxon>Bacillati</taxon>
        <taxon>Actinomycetota</taxon>
        <taxon>Actinomycetes</taxon>
        <taxon>Kitasatosporales</taxon>
        <taxon>Streptomycetaceae</taxon>
        <taxon>Streptomyces</taxon>
    </lineage>
</organism>